<dbReference type="AlphaFoldDB" id="A0A8J4DT24"/>
<name>A0A8J4DT24_9ACTN</name>
<proteinExistence type="predicted"/>
<evidence type="ECO:0000256" key="2">
    <source>
        <dbReference type="ARBA" id="ARBA00022692"/>
    </source>
</evidence>
<sequence>MTSFWTTTKLVAAREIQVRLRDKTFLYGTLFFLFFTVAITVLPAIFAGSPDEVAVAGSNPAVQQLRDAGLDVRVVADDAAAEKLVRDGAVDGAVVTTNGKPEVLAMDDVPGDIVSALSVQPGTRLLDPEAIDSVVRVLVTTAFGMIFFFTAVGFGAQIAMSVTEEKQTRIVEILVAAVPVRALLAGKVLGCGILAMGQIAVLALVAFVGMNLTGDSAVITMLAPALGWFVPFFIVGFTLLASLWAVAGSLVSRTEDIGQTTMPVQMCVLLPFFGVIFLNDNQTAMTVLSYFPFSAPMAMPLRLFFGDAAVWEPVLALVVLVASCAACLAVGARLYEGSLLRTNGRTSLLTAWRSRG</sequence>
<dbReference type="PANTHER" id="PTHR43471">
    <property type="entry name" value="ABC TRANSPORTER PERMEASE"/>
    <property type="match status" value="1"/>
</dbReference>
<protein>
    <submittedName>
        <fullName evidence="7">ABC transporter permease</fullName>
    </submittedName>
</protein>
<dbReference type="InterPro" id="IPR013525">
    <property type="entry name" value="ABC2_TM"/>
</dbReference>
<feature type="domain" description="ABC-2 type transporter transmembrane" evidence="6">
    <location>
        <begin position="61"/>
        <end position="332"/>
    </location>
</feature>
<feature type="transmembrane region" description="Helical" evidence="5">
    <location>
        <begin position="134"/>
        <end position="159"/>
    </location>
</feature>
<feature type="transmembrane region" description="Helical" evidence="5">
    <location>
        <begin position="188"/>
        <end position="208"/>
    </location>
</feature>
<accession>A0A8J4DT24</accession>
<organism evidence="7 8">
    <name type="scientific">Virgisporangium aliadipatigenens</name>
    <dbReference type="NCBI Taxonomy" id="741659"/>
    <lineage>
        <taxon>Bacteria</taxon>
        <taxon>Bacillati</taxon>
        <taxon>Actinomycetota</taxon>
        <taxon>Actinomycetes</taxon>
        <taxon>Micromonosporales</taxon>
        <taxon>Micromonosporaceae</taxon>
        <taxon>Virgisporangium</taxon>
    </lineage>
</organism>
<dbReference type="EMBL" id="BOPF01000021">
    <property type="protein sequence ID" value="GIJ48478.1"/>
    <property type="molecule type" value="Genomic_DNA"/>
</dbReference>
<evidence type="ECO:0000313" key="8">
    <source>
        <dbReference type="Proteomes" id="UP000619260"/>
    </source>
</evidence>
<gene>
    <name evidence="7" type="ORF">Val02_53640</name>
</gene>
<keyword evidence="8" id="KW-1185">Reference proteome</keyword>
<evidence type="ECO:0000256" key="3">
    <source>
        <dbReference type="ARBA" id="ARBA00022989"/>
    </source>
</evidence>
<evidence type="ECO:0000313" key="7">
    <source>
        <dbReference type="EMBL" id="GIJ48478.1"/>
    </source>
</evidence>
<keyword evidence="3 5" id="KW-1133">Transmembrane helix</keyword>
<comment type="subcellular location">
    <subcellularLocation>
        <location evidence="1">Membrane</location>
        <topology evidence="1">Multi-pass membrane protein</topology>
    </subcellularLocation>
</comment>
<evidence type="ECO:0000256" key="4">
    <source>
        <dbReference type="ARBA" id="ARBA00023136"/>
    </source>
</evidence>
<feature type="transmembrane region" description="Helical" evidence="5">
    <location>
        <begin position="24"/>
        <end position="46"/>
    </location>
</feature>
<keyword evidence="4 5" id="KW-0472">Membrane</keyword>
<comment type="caution">
    <text evidence="7">The sequence shown here is derived from an EMBL/GenBank/DDBJ whole genome shotgun (WGS) entry which is preliminary data.</text>
</comment>
<dbReference type="Proteomes" id="UP000619260">
    <property type="component" value="Unassembled WGS sequence"/>
</dbReference>
<feature type="transmembrane region" description="Helical" evidence="5">
    <location>
        <begin position="268"/>
        <end position="293"/>
    </location>
</feature>
<feature type="transmembrane region" description="Helical" evidence="5">
    <location>
        <begin position="313"/>
        <end position="335"/>
    </location>
</feature>
<evidence type="ECO:0000256" key="1">
    <source>
        <dbReference type="ARBA" id="ARBA00004141"/>
    </source>
</evidence>
<keyword evidence="2 5" id="KW-0812">Transmembrane</keyword>
<dbReference type="PANTHER" id="PTHR43471:SF3">
    <property type="entry name" value="ABC TRANSPORTER PERMEASE PROTEIN NATB"/>
    <property type="match status" value="1"/>
</dbReference>
<dbReference type="GO" id="GO:0140359">
    <property type="term" value="F:ABC-type transporter activity"/>
    <property type="evidence" value="ECO:0007669"/>
    <property type="project" value="InterPro"/>
</dbReference>
<evidence type="ECO:0000256" key="5">
    <source>
        <dbReference type="SAM" id="Phobius"/>
    </source>
</evidence>
<dbReference type="Pfam" id="PF12698">
    <property type="entry name" value="ABC2_membrane_3"/>
    <property type="match status" value="1"/>
</dbReference>
<dbReference type="RefSeq" id="WP_203901967.1">
    <property type="nucleotide sequence ID" value="NZ_BOPF01000021.1"/>
</dbReference>
<feature type="transmembrane region" description="Helical" evidence="5">
    <location>
        <begin position="228"/>
        <end position="247"/>
    </location>
</feature>
<dbReference type="GO" id="GO:0016020">
    <property type="term" value="C:membrane"/>
    <property type="evidence" value="ECO:0007669"/>
    <property type="project" value="UniProtKB-SubCell"/>
</dbReference>
<reference evidence="7" key="1">
    <citation type="submission" date="2021-01" db="EMBL/GenBank/DDBJ databases">
        <title>Whole genome shotgun sequence of Virgisporangium aliadipatigenens NBRC 105644.</title>
        <authorList>
            <person name="Komaki H."/>
            <person name="Tamura T."/>
        </authorList>
    </citation>
    <scope>NUCLEOTIDE SEQUENCE</scope>
    <source>
        <strain evidence="7">NBRC 105644</strain>
    </source>
</reference>
<evidence type="ECO:0000259" key="6">
    <source>
        <dbReference type="Pfam" id="PF12698"/>
    </source>
</evidence>